<proteinExistence type="predicted"/>
<reference evidence="2" key="1">
    <citation type="journal article" date="2023" name="Mol. Phylogenet. Evol.">
        <title>Genome-scale phylogeny and comparative genomics of the fungal order Sordariales.</title>
        <authorList>
            <person name="Hensen N."/>
            <person name="Bonometti L."/>
            <person name="Westerberg I."/>
            <person name="Brannstrom I.O."/>
            <person name="Guillou S."/>
            <person name="Cros-Aarteil S."/>
            <person name="Calhoun S."/>
            <person name="Haridas S."/>
            <person name="Kuo A."/>
            <person name="Mondo S."/>
            <person name="Pangilinan J."/>
            <person name="Riley R."/>
            <person name="LaButti K."/>
            <person name="Andreopoulos B."/>
            <person name="Lipzen A."/>
            <person name="Chen C."/>
            <person name="Yan M."/>
            <person name="Daum C."/>
            <person name="Ng V."/>
            <person name="Clum A."/>
            <person name="Steindorff A."/>
            <person name="Ohm R.A."/>
            <person name="Martin F."/>
            <person name="Silar P."/>
            <person name="Natvig D.O."/>
            <person name="Lalanne C."/>
            <person name="Gautier V."/>
            <person name="Ament-Velasquez S.L."/>
            <person name="Kruys A."/>
            <person name="Hutchinson M.I."/>
            <person name="Powell A.J."/>
            <person name="Barry K."/>
            <person name="Miller A.N."/>
            <person name="Grigoriev I.V."/>
            <person name="Debuchy R."/>
            <person name="Gladieux P."/>
            <person name="Hiltunen Thoren M."/>
            <person name="Johannesson H."/>
        </authorList>
    </citation>
    <scope>NUCLEOTIDE SEQUENCE [LARGE SCALE GENOMIC DNA]</scope>
    <source>
        <strain evidence="2">CBS 284.82</strain>
    </source>
</reference>
<keyword evidence="2" id="KW-1185">Reference proteome</keyword>
<gene>
    <name evidence="1" type="ORF">C8A01DRAFT_19012</name>
</gene>
<evidence type="ECO:0000313" key="1">
    <source>
        <dbReference type="EMBL" id="KAK4034148.1"/>
    </source>
</evidence>
<dbReference type="Proteomes" id="UP001303115">
    <property type="component" value="Unassembled WGS sequence"/>
</dbReference>
<dbReference type="EMBL" id="MU854493">
    <property type="protein sequence ID" value="KAK4034148.1"/>
    <property type="molecule type" value="Genomic_DNA"/>
</dbReference>
<organism evidence="1 2">
    <name type="scientific">Parachaetomium inaequale</name>
    <dbReference type="NCBI Taxonomy" id="2588326"/>
    <lineage>
        <taxon>Eukaryota</taxon>
        <taxon>Fungi</taxon>
        <taxon>Dikarya</taxon>
        <taxon>Ascomycota</taxon>
        <taxon>Pezizomycotina</taxon>
        <taxon>Sordariomycetes</taxon>
        <taxon>Sordariomycetidae</taxon>
        <taxon>Sordariales</taxon>
        <taxon>Chaetomiaceae</taxon>
        <taxon>Parachaetomium</taxon>
    </lineage>
</organism>
<comment type="caution">
    <text evidence="1">The sequence shown here is derived from an EMBL/GenBank/DDBJ whole genome shotgun (WGS) entry which is preliminary data.</text>
</comment>
<accession>A0AAN6PCA8</accession>
<feature type="non-terminal residue" evidence="1">
    <location>
        <position position="67"/>
    </location>
</feature>
<dbReference type="AlphaFoldDB" id="A0AAN6PCA8"/>
<protein>
    <submittedName>
        <fullName evidence="1">Uncharacterized protein</fullName>
    </submittedName>
</protein>
<evidence type="ECO:0000313" key="2">
    <source>
        <dbReference type="Proteomes" id="UP001303115"/>
    </source>
</evidence>
<sequence>MPTPTSIPLATLGANPAVATAIQALLLPEYDLVHICLSPSTALSELPPLCAGAVSTTPLSSGLGSNA</sequence>
<name>A0AAN6PCA8_9PEZI</name>